<protein>
    <submittedName>
        <fullName evidence="1">Zf-HC2 domain-containing protein</fullName>
    </submittedName>
</protein>
<name>A0ABW7YBL2_STRCE</name>
<dbReference type="EMBL" id="JBITDC010000017">
    <property type="protein sequence ID" value="MFI5679792.1"/>
    <property type="molecule type" value="Genomic_DNA"/>
</dbReference>
<comment type="caution">
    <text evidence="1">The sequence shown here is derived from an EMBL/GenBank/DDBJ whole genome shotgun (WGS) entry which is preliminary data.</text>
</comment>
<evidence type="ECO:0000313" key="1">
    <source>
        <dbReference type="EMBL" id="MFI5679792.1"/>
    </source>
</evidence>
<keyword evidence="2" id="KW-1185">Reference proteome</keyword>
<accession>A0ABW7YBL2</accession>
<evidence type="ECO:0000313" key="2">
    <source>
        <dbReference type="Proteomes" id="UP001612415"/>
    </source>
</evidence>
<dbReference type="Proteomes" id="UP001612415">
    <property type="component" value="Unassembled WGS sequence"/>
</dbReference>
<reference evidence="1 2" key="1">
    <citation type="submission" date="2024-10" db="EMBL/GenBank/DDBJ databases">
        <title>The Natural Products Discovery Center: Release of the First 8490 Sequenced Strains for Exploring Actinobacteria Biosynthetic Diversity.</title>
        <authorList>
            <person name="Kalkreuter E."/>
            <person name="Kautsar S.A."/>
            <person name="Yang D."/>
            <person name="Bader C.D."/>
            <person name="Teijaro C.N."/>
            <person name="Fluegel L."/>
            <person name="Davis C.M."/>
            <person name="Simpson J.R."/>
            <person name="Lauterbach L."/>
            <person name="Steele A.D."/>
            <person name="Gui C."/>
            <person name="Meng S."/>
            <person name="Li G."/>
            <person name="Viehrig K."/>
            <person name="Ye F."/>
            <person name="Su P."/>
            <person name="Kiefer A.F."/>
            <person name="Nichols A."/>
            <person name="Cepeda A.J."/>
            <person name="Yan W."/>
            <person name="Fan B."/>
            <person name="Jiang Y."/>
            <person name="Adhikari A."/>
            <person name="Zheng C.-J."/>
            <person name="Schuster L."/>
            <person name="Cowan T.M."/>
            <person name="Smanski M.J."/>
            <person name="Chevrette M.G."/>
            <person name="De Carvalho L.P.S."/>
            <person name="Shen B."/>
        </authorList>
    </citation>
    <scope>NUCLEOTIDE SEQUENCE [LARGE SCALE GENOMIC DNA]</scope>
    <source>
        <strain evidence="1 2">NPDC051599</strain>
    </source>
</reference>
<gene>
    <name evidence="1" type="ORF">ACIA8P_35065</name>
</gene>
<organism evidence="1 2">
    <name type="scientific">Streptomyces cellulosae</name>
    <dbReference type="NCBI Taxonomy" id="1968"/>
    <lineage>
        <taxon>Bacteria</taxon>
        <taxon>Bacillati</taxon>
        <taxon>Actinomycetota</taxon>
        <taxon>Actinomycetes</taxon>
        <taxon>Kitasatosporales</taxon>
        <taxon>Streptomycetaceae</taxon>
        <taxon>Streptomyces</taxon>
    </lineage>
</organism>
<sequence length="84" mass="8886">MARALQACLDGEVDEVTAQRVAVHGEGCRRCGVEITVYREIKNSLARQEVPDEAAMARLRAFGADLLTTGPAEAGDEAARLGGT</sequence>
<dbReference type="RefSeq" id="WP_234443205.1">
    <property type="nucleotide sequence ID" value="NZ_JBITDC010000017.1"/>
</dbReference>
<proteinExistence type="predicted"/>